<sequence>MRRFGALVRACHPEPTVAVTLFATALAVSVGRTASGVVLVAAAVLTGQLSVGWSNDFLDRRRDETGGRSEKPIVGGGLAPGLVARGAGCALLACVPLSFASGWPAGAVHLVAVASAWAYNLGLKATPLSVLPYAVSFGLLPTFVVLGLPGHPLPPWWLPLAGALLGCGAHFANTLPDLATDARTGVRGLPQRVGATGARWAAVLLLVAGSVVALLGPAGVSVWRLVVLVAVAALTVAFGLWPDDRQAFRVAMAIAAVDVAVVVISGTRLR</sequence>
<dbReference type="KEGG" id="fri:FraEuI1c_5031"/>
<dbReference type="FunCoup" id="E3J4A1">
    <property type="interactions" value="274"/>
</dbReference>
<reference evidence="6 7" key="1">
    <citation type="submission" date="2010-10" db="EMBL/GenBank/DDBJ databases">
        <title>Complete sequence of Frankia sp. EuI1c.</title>
        <authorList>
            <consortium name="US DOE Joint Genome Institute"/>
            <person name="Lucas S."/>
            <person name="Copeland A."/>
            <person name="Lapidus A."/>
            <person name="Cheng J.-F."/>
            <person name="Bruce D."/>
            <person name="Goodwin L."/>
            <person name="Pitluck S."/>
            <person name="Chertkov O."/>
            <person name="Detter J.C."/>
            <person name="Han C."/>
            <person name="Tapia R."/>
            <person name="Land M."/>
            <person name="Hauser L."/>
            <person name="Jeffries C."/>
            <person name="Kyrpides N."/>
            <person name="Ivanova N."/>
            <person name="Mikhailova N."/>
            <person name="Beauchemin N."/>
            <person name="Sen A."/>
            <person name="Sur S.A."/>
            <person name="Gtari M."/>
            <person name="Wall L."/>
            <person name="Tisa L."/>
            <person name="Woyke T."/>
        </authorList>
    </citation>
    <scope>NUCLEOTIDE SEQUENCE [LARGE SCALE GENOMIC DNA]</scope>
    <source>
        <strain evidence="7">DSM 45817 / CECT 9037 / EuI1c</strain>
    </source>
</reference>
<evidence type="ECO:0000256" key="5">
    <source>
        <dbReference type="SAM" id="Phobius"/>
    </source>
</evidence>
<protein>
    <submittedName>
        <fullName evidence="6">UbiA prenyltransferase</fullName>
    </submittedName>
</protein>
<feature type="transmembrane region" description="Helical" evidence="5">
    <location>
        <begin position="130"/>
        <end position="150"/>
    </location>
</feature>
<proteinExistence type="predicted"/>
<comment type="subcellular location">
    <subcellularLocation>
        <location evidence="1">Membrane</location>
        <topology evidence="1">Multi-pass membrane protein</topology>
    </subcellularLocation>
</comment>
<dbReference type="STRING" id="298654.FraEuI1c_5031"/>
<keyword evidence="3 5" id="KW-1133">Transmembrane helix</keyword>
<dbReference type="Gene3D" id="1.10.357.140">
    <property type="entry name" value="UbiA prenyltransferase"/>
    <property type="match status" value="1"/>
</dbReference>
<dbReference type="GO" id="GO:0016020">
    <property type="term" value="C:membrane"/>
    <property type="evidence" value="ECO:0007669"/>
    <property type="project" value="UniProtKB-SubCell"/>
</dbReference>
<dbReference type="InterPro" id="IPR000537">
    <property type="entry name" value="UbiA_prenyltransferase"/>
</dbReference>
<accession>E3J4A1</accession>
<evidence type="ECO:0000313" key="7">
    <source>
        <dbReference type="Proteomes" id="UP000002484"/>
    </source>
</evidence>
<name>E3J4A1_PSEI1</name>
<keyword evidence="4 5" id="KW-0472">Membrane</keyword>
<dbReference type="AlphaFoldDB" id="E3J4A1"/>
<dbReference type="HOGENOM" id="CLU_080174_0_0_11"/>
<keyword evidence="6" id="KW-0808">Transferase</keyword>
<feature type="transmembrane region" description="Helical" evidence="5">
    <location>
        <begin position="197"/>
        <end position="216"/>
    </location>
</feature>
<feature type="transmembrane region" description="Helical" evidence="5">
    <location>
        <begin position="222"/>
        <end position="241"/>
    </location>
</feature>
<keyword evidence="7" id="KW-1185">Reference proteome</keyword>
<evidence type="ECO:0000256" key="1">
    <source>
        <dbReference type="ARBA" id="ARBA00004141"/>
    </source>
</evidence>
<dbReference type="Pfam" id="PF01040">
    <property type="entry name" value="UbiA"/>
    <property type="match status" value="1"/>
</dbReference>
<evidence type="ECO:0000256" key="4">
    <source>
        <dbReference type="ARBA" id="ARBA00023136"/>
    </source>
</evidence>
<dbReference type="OrthoDB" id="3212588at2"/>
<feature type="transmembrane region" description="Helical" evidence="5">
    <location>
        <begin position="248"/>
        <end position="267"/>
    </location>
</feature>
<dbReference type="eggNOG" id="COG0382">
    <property type="taxonomic scope" value="Bacteria"/>
</dbReference>
<evidence type="ECO:0000256" key="3">
    <source>
        <dbReference type="ARBA" id="ARBA00022989"/>
    </source>
</evidence>
<dbReference type="Proteomes" id="UP000002484">
    <property type="component" value="Chromosome"/>
</dbReference>
<dbReference type="GO" id="GO:0016765">
    <property type="term" value="F:transferase activity, transferring alkyl or aryl (other than methyl) groups"/>
    <property type="evidence" value="ECO:0007669"/>
    <property type="project" value="InterPro"/>
</dbReference>
<keyword evidence="2 5" id="KW-0812">Transmembrane</keyword>
<dbReference type="CDD" id="cd13956">
    <property type="entry name" value="PT_UbiA"/>
    <property type="match status" value="1"/>
</dbReference>
<dbReference type="RefSeq" id="WP_013426138.1">
    <property type="nucleotide sequence ID" value="NC_014666.1"/>
</dbReference>
<evidence type="ECO:0000256" key="2">
    <source>
        <dbReference type="ARBA" id="ARBA00022692"/>
    </source>
</evidence>
<organism evidence="6 7">
    <name type="scientific">Pseudofrankia inefficax (strain DSM 45817 / CECT 9037 / DDB 130130 / EuI1c)</name>
    <name type="common">Frankia inefficax</name>
    <dbReference type="NCBI Taxonomy" id="298654"/>
    <lineage>
        <taxon>Bacteria</taxon>
        <taxon>Bacillati</taxon>
        <taxon>Actinomycetota</taxon>
        <taxon>Actinomycetes</taxon>
        <taxon>Frankiales</taxon>
        <taxon>Frankiaceae</taxon>
        <taxon>Pseudofrankia</taxon>
    </lineage>
</organism>
<evidence type="ECO:0000313" key="6">
    <source>
        <dbReference type="EMBL" id="ADP83020.1"/>
    </source>
</evidence>
<dbReference type="EMBL" id="CP002299">
    <property type="protein sequence ID" value="ADP83020.1"/>
    <property type="molecule type" value="Genomic_DNA"/>
</dbReference>
<gene>
    <name evidence="6" type="ordered locus">FraEuI1c_5031</name>
</gene>
<dbReference type="InterPro" id="IPR044878">
    <property type="entry name" value="UbiA_sf"/>
</dbReference>
<dbReference type="InParanoid" id="E3J4A1"/>
<feature type="transmembrane region" description="Helical" evidence="5">
    <location>
        <begin position="105"/>
        <end position="123"/>
    </location>
</feature>